<protein>
    <recommendedName>
        <fullName evidence="5">ParM/StbA family protein</fullName>
    </recommendedName>
</protein>
<dbReference type="EMBL" id="CAJZAG010000012">
    <property type="protein sequence ID" value="CAG9184275.1"/>
    <property type="molecule type" value="Genomic_DNA"/>
</dbReference>
<evidence type="ECO:0000313" key="3">
    <source>
        <dbReference type="EMBL" id="CAG9184275.1"/>
    </source>
</evidence>
<reference evidence="3 4" key="1">
    <citation type="submission" date="2021-08" db="EMBL/GenBank/DDBJ databases">
        <authorList>
            <person name="Peeters C."/>
        </authorList>
    </citation>
    <scope>NUCLEOTIDE SEQUENCE [LARGE SCALE GENOMIC DNA]</scope>
    <source>
        <strain evidence="3 4">LMG 32289</strain>
    </source>
</reference>
<comment type="caution">
    <text evidence="3">The sequence shown here is derived from an EMBL/GenBank/DDBJ whole genome shotgun (WGS) entry which is preliminary data.</text>
</comment>
<evidence type="ECO:0008006" key="5">
    <source>
        <dbReference type="Google" id="ProtNLM"/>
    </source>
</evidence>
<dbReference type="RefSeq" id="WP_223994235.1">
    <property type="nucleotide sequence ID" value="NZ_CAJZAG010000012.1"/>
</dbReference>
<name>A0ABN7ZGY2_9BURK</name>
<sequence length="351" mass="37639">MAKPQLAVAASLPDNEPVFVGVDDGHFGIKAVTDAFGELRSIYVASRIAVGTNIELANSGDDDSWYENEAGDTYTVSDSVQFMDTRLGTYALSTENHVLIHHALVKLGLAGRNVSIASGLPISDFYVAGRPNLELVQRKIAALGAATLRNRNPSIQLAKIVGHRVYAEAIGAFYDLAIDNSGNEVDAVWAQVDAGPIAIVDIGGKTTDVGVIINGGRNIDAARSGSANIGGLSLNTAVELALKQHFKIDSLNPKQVDRAIMTGELRVWGTTHQCADIVDHEKDLLSKQIVQELKRRVRDGADLEAVYFVGGGSQLLEVQMKDLYPHAVFVPDPQNANARGNWKAAKFTNQG</sequence>
<dbReference type="InterPro" id="IPR043129">
    <property type="entry name" value="ATPase_NBD"/>
</dbReference>
<dbReference type="SUPFAM" id="SSF53067">
    <property type="entry name" value="Actin-like ATPase domain"/>
    <property type="match status" value="2"/>
</dbReference>
<evidence type="ECO:0000259" key="1">
    <source>
        <dbReference type="Pfam" id="PF06406"/>
    </source>
</evidence>
<accession>A0ABN7ZGY2</accession>
<dbReference type="Pfam" id="PF06406">
    <property type="entry name" value="StbA_N"/>
    <property type="match status" value="1"/>
</dbReference>
<dbReference type="InterPro" id="IPR056367">
    <property type="entry name" value="ASKHA_NBD_ParM_R1-like"/>
</dbReference>
<dbReference type="Proteomes" id="UP000706525">
    <property type="component" value="Unassembled WGS sequence"/>
</dbReference>
<keyword evidence="4" id="KW-1185">Reference proteome</keyword>
<dbReference type="Gene3D" id="3.30.420.40">
    <property type="match status" value="2"/>
</dbReference>
<organism evidence="3 4">
    <name type="scientific">Cupriavidus pampae</name>
    <dbReference type="NCBI Taxonomy" id="659251"/>
    <lineage>
        <taxon>Bacteria</taxon>
        <taxon>Pseudomonadati</taxon>
        <taxon>Pseudomonadota</taxon>
        <taxon>Betaproteobacteria</taxon>
        <taxon>Burkholderiales</taxon>
        <taxon>Burkholderiaceae</taxon>
        <taxon>Cupriavidus</taxon>
    </lineage>
</organism>
<evidence type="ECO:0000313" key="4">
    <source>
        <dbReference type="Proteomes" id="UP000706525"/>
    </source>
</evidence>
<feature type="domain" description="Plasmid segregation protein ParM/StbA N-terminal" evidence="1">
    <location>
        <begin position="20"/>
        <end position="157"/>
    </location>
</feature>
<dbReference type="InterPro" id="IPR049067">
    <property type="entry name" value="MreB-like_C"/>
</dbReference>
<proteinExistence type="predicted"/>
<dbReference type="InterPro" id="IPR009440">
    <property type="entry name" value="ParM/StbA_N"/>
</dbReference>
<feature type="domain" description="Actin homologue MreB-like C-terminal" evidence="2">
    <location>
        <begin position="199"/>
        <end position="321"/>
    </location>
</feature>
<dbReference type="CDD" id="cd24022">
    <property type="entry name" value="ASKHA_NBD_ParM_R1-like"/>
    <property type="match status" value="1"/>
</dbReference>
<evidence type="ECO:0000259" key="2">
    <source>
        <dbReference type="Pfam" id="PF21522"/>
    </source>
</evidence>
<dbReference type="Pfam" id="PF21522">
    <property type="entry name" value="MreB-like_C"/>
    <property type="match status" value="1"/>
</dbReference>
<gene>
    <name evidence="3" type="ORF">LMG32289_05574</name>
</gene>